<evidence type="ECO:0000313" key="2">
    <source>
        <dbReference type="Proteomes" id="UP000008177"/>
    </source>
</evidence>
<protein>
    <submittedName>
        <fullName evidence="1">Uncharacterized protein</fullName>
    </submittedName>
</protein>
<gene>
    <name evidence="1" type="ORF">BofuT4_P160170.1</name>
</gene>
<dbReference type="InParanoid" id="G2YTG8"/>
<dbReference type="Proteomes" id="UP000008177">
    <property type="component" value="Unplaced contigs"/>
</dbReference>
<name>G2YTG8_BOTF4</name>
<proteinExistence type="predicted"/>
<dbReference type="EMBL" id="FQ790352">
    <property type="protein sequence ID" value="CCD54728.1"/>
    <property type="molecule type" value="Genomic_DNA"/>
</dbReference>
<dbReference type="HOGENOM" id="CLU_1895886_0_0_1"/>
<dbReference type="AlphaFoldDB" id="G2YTG8"/>
<organism evidence="1 2">
    <name type="scientific">Botryotinia fuckeliana (strain T4)</name>
    <name type="common">Noble rot fungus</name>
    <name type="synonym">Botrytis cinerea</name>
    <dbReference type="NCBI Taxonomy" id="999810"/>
    <lineage>
        <taxon>Eukaryota</taxon>
        <taxon>Fungi</taxon>
        <taxon>Dikarya</taxon>
        <taxon>Ascomycota</taxon>
        <taxon>Pezizomycotina</taxon>
        <taxon>Leotiomycetes</taxon>
        <taxon>Helotiales</taxon>
        <taxon>Sclerotiniaceae</taxon>
        <taxon>Botrytis</taxon>
    </lineage>
</organism>
<sequence length="134" mass="15792">MYLLQNMTFTARQGPRIHSFGSTYEHAWKMECLAYDYMHVVFSYSVDNSKTNTKRLLLLLLWCRILEVVSMVTLNFPSRRPSWLSIDFILYNIKDFYILKNGDSPGRFPRQCLARSQGITRKIFPALQRVVFAQ</sequence>
<accession>G2YTG8</accession>
<evidence type="ECO:0000313" key="1">
    <source>
        <dbReference type="EMBL" id="CCD54728.1"/>
    </source>
</evidence>
<reference evidence="2" key="1">
    <citation type="journal article" date="2011" name="PLoS Genet.">
        <title>Genomic analysis of the necrotrophic fungal pathogens Sclerotinia sclerotiorum and Botrytis cinerea.</title>
        <authorList>
            <person name="Amselem J."/>
            <person name="Cuomo C.A."/>
            <person name="van Kan J.A."/>
            <person name="Viaud M."/>
            <person name="Benito E.P."/>
            <person name="Couloux A."/>
            <person name="Coutinho P.M."/>
            <person name="de Vries R.P."/>
            <person name="Dyer P.S."/>
            <person name="Fillinger S."/>
            <person name="Fournier E."/>
            <person name="Gout L."/>
            <person name="Hahn M."/>
            <person name="Kohn L."/>
            <person name="Lapalu N."/>
            <person name="Plummer K.M."/>
            <person name="Pradier J.M."/>
            <person name="Quevillon E."/>
            <person name="Sharon A."/>
            <person name="Simon A."/>
            <person name="ten Have A."/>
            <person name="Tudzynski B."/>
            <person name="Tudzynski P."/>
            <person name="Wincker P."/>
            <person name="Andrew M."/>
            <person name="Anthouard V."/>
            <person name="Beever R.E."/>
            <person name="Beffa R."/>
            <person name="Benoit I."/>
            <person name="Bouzid O."/>
            <person name="Brault B."/>
            <person name="Chen Z."/>
            <person name="Choquer M."/>
            <person name="Collemare J."/>
            <person name="Cotton P."/>
            <person name="Danchin E.G."/>
            <person name="Da Silva C."/>
            <person name="Gautier A."/>
            <person name="Giraud C."/>
            <person name="Giraud T."/>
            <person name="Gonzalez C."/>
            <person name="Grossetete S."/>
            <person name="Guldener U."/>
            <person name="Henrissat B."/>
            <person name="Howlett B.J."/>
            <person name="Kodira C."/>
            <person name="Kretschmer M."/>
            <person name="Lappartient A."/>
            <person name="Leroch M."/>
            <person name="Levis C."/>
            <person name="Mauceli E."/>
            <person name="Neuveglise C."/>
            <person name="Oeser B."/>
            <person name="Pearson M."/>
            <person name="Poulain J."/>
            <person name="Poussereau N."/>
            <person name="Quesneville H."/>
            <person name="Rascle C."/>
            <person name="Schumacher J."/>
            <person name="Segurens B."/>
            <person name="Sexton A."/>
            <person name="Silva E."/>
            <person name="Sirven C."/>
            <person name="Soanes D.M."/>
            <person name="Talbot N.J."/>
            <person name="Templeton M."/>
            <person name="Yandava C."/>
            <person name="Yarden O."/>
            <person name="Zeng Q."/>
            <person name="Rollins J.A."/>
            <person name="Lebrun M.H."/>
            <person name="Dickman M."/>
        </authorList>
    </citation>
    <scope>NUCLEOTIDE SEQUENCE [LARGE SCALE GENOMIC DNA]</scope>
    <source>
        <strain evidence="2">T4</strain>
    </source>
</reference>